<protein>
    <submittedName>
        <fullName evidence="2">DNA-binding NarL/FixJ family response regulator</fullName>
    </submittedName>
</protein>
<dbReference type="InterPro" id="IPR000792">
    <property type="entry name" value="Tscrpt_reg_LuxR_C"/>
</dbReference>
<feature type="domain" description="HTH luxR-type" evidence="1">
    <location>
        <begin position="77"/>
        <end position="142"/>
    </location>
</feature>
<reference evidence="2 3" key="1">
    <citation type="submission" date="2021-03" db="EMBL/GenBank/DDBJ databases">
        <title>Sequencing the genomes of 1000 actinobacteria strains.</title>
        <authorList>
            <person name="Klenk H.-P."/>
        </authorList>
    </citation>
    <scope>NUCLEOTIDE SEQUENCE [LARGE SCALE GENOMIC DNA]</scope>
    <source>
        <strain evidence="2 3">DSM 46670</strain>
    </source>
</reference>
<proteinExistence type="predicted"/>
<dbReference type="Gene3D" id="1.10.10.10">
    <property type="entry name" value="Winged helix-like DNA-binding domain superfamily/Winged helix DNA-binding domain"/>
    <property type="match status" value="1"/>
</dbReference>
<accession>A0ABS4TTD9</accession>
<dbReference type="InterPro" id="IPR016032">
    <property type="entry name" value="Sig_transdc_resp-reg_C-effctor"/>
</dbReference>
<keyword evidence="3" id="KW-1185">Reference proteome</keyword>
<dbReference type="PROSITE" id="PS50043">
    <property type="entry name" value="HTH_LUXR_2"/>
    <property type="match status" value="1"/>
</dbReference>
<organism evidence="2 3">
    <name type="scientific">Kibdelosporangium banguiense</name>
    <dbReference type="NCBI Taxonomy" id="1365924"/>
    <lineage>
        <taxon>Bacteria</taxon>
        <taxon>Bacillati</taxon>
        <taxon>Actinomycetota</taxon>
        <taxon>Actinomycetes</taxon>
        <taxon>Pseudonocardiales</taxon>
        <taxon>Pseudonocardiaceae</taxon>
        <taxon>Kibdelosporangium</taxon>
    </lineage>
</organism>
<dbReference type="GO" id="GO:0003677">
    <property type="term" value="F:DNA binding"/>
    <property type="evidence" value="ECO:0007669"/>
    <property type="project" value="UniProtKB-KW"/>
</dbReference>
<sequence length="159" mass="17257">MERDEFGMLCETLREHVADLITGRRGNFTEQVLTIGVGGEKYAADIAGVAVYGDAGTVATVILTLKPEHTHFEESVTTRRKKVLTEMDAKILEGVAAGVPTVRLAAMVDLSRGGVEYHVTSLLRKLKVPNRTSLVSKAYAQGILVPGIWPPKVVPDFII</sequence>
<keyword evidence="2" id="KW-0238">DNA-binding</keyword>
<dbReference type="RefSeq" id="WP_245378565.1">
    <property type="nucleotide sequence ID" value="NZ_JAGINW010000001.1"/>
</dbReference>
<dbReference type="EMBL" id="JAGINW010000001">
    <property type="protein sequence ID" value="MBP2327664.1"/>
    <property type="molecule type" value="Genomic_DNA"/>
</dbReference>
<comment type="caution">
    <text evidence="2">The sequence shown here is derived from an EMBL/GenBank/DDBJ whole genome shotgun (WGS) entry which is preliminary data.</text>
</comment>
<dbReference type="SMART" id="SM00421">
    <property type="entry name" value="HTH_LUXR"/>
    <property type="match status" value="1"/>
</dbReference>
<name>A0ABS4TTD9_9PSEU</name>
<evidence type="ECO:0000259" key="1">
    <source>
        <dbReference type="PROSITE" id="PS50043"/>
    </source>
</evidence>
<dbReference type="SUPFAM" id="SSF46894">
    <property type="entry name" value="C-terminal effector domain of the bipartite response regulators"/>
    <property type="match status" value="1"/>
</dbReference>
<gene>
    <name evidence="2" type="ORF">JOF56_008049</name>
</gene>
<evidence type="ECO:0000313" key="3">
    <source>
        <dbReference type="Proteomes" id="UP001519332"/>
    </source>
</evidence>
<dbReference type="Proteomes" id="UP001519332">
    <property type="component" value="Unassembled WGS sequence"/>
</dbReference>
<evidence type="ECO:0000313" key="2">
    <source>
        <dbReference type="EMBL" id="MBP2327664.1"/>
    </source>
</evidence>
<dbReference type="InterPro" id="IPR036388">
    <property type="entry name" value="WH-like_DNA-bd_sf"/>
</dbReference>
<dbReference type="Pfam" id="PF00196">
    <property type="entry name" value="GerE"/>
    <property type="match status" value="1"/>
</dbReference>